<reference evidence="2 3" key="1">
    <citation type="submission" date="2025-05" db="UniProtKB">
        <authorList>
            <consortium name="RefSeq"/>
        </authorList>
    </citation>
    <scope>IDENTIFICATION</scope>
</reference>
<sequence>MLKQRPRIEGSCPGCITHRPLLRPLSPTPAASVLRGTRRWILWALVCVFACVCVFL</sequence>
<dbReference type="RefSeq" id="XP_070852623.1">
    <property type="nucleotide sequence ID" value="XM_070996522.1"/>
</dbReference>
<organism evidence="1 2">
    <name type="scientific">Drosophila suzukii</name>
    <name type="common">Spotted-wing drosophila fruit fly</name>
    <dbReference type="NCBI Taxonomy" id="28584"/>
    <lineage>
        <taxon>Eukaryota</taxon>
        <taxon>Metazoa</taxon>
        <taxon>Ecdysozoa</taxon>
        <taxon>Arthropoda</taxon>
        <taxon>Hexapoda</taxon>
        <taxon>Insecta</taxon>
        <taxon>Pterygota</taxon>
        <taxon>Neoptera</taxon>
        <taxon>Endopterygota</taxon>
        <taxon>Diptera</taxon>
        <taxon>Brachycera</taxon>
        <taxon>Muscomorpha</taxon>
        <taxon>Ephydroidea</taxon>
        <taxon>Drosophilidae</taxon>
        <taxon>Drosophila</taxon>
        <taxon>Sophophora</taxon>
    </lineage>
</organism>
<protein>
    <submittedName>
        <fullName evidence="2 3">Uncharacterized protein isoform X3</fullName>
    </submittedName>
</protein>
<dbReference type="AlphaFoldDB" id="A0AB40DJK8"/>
<proteinExistence type="predicted"/>
<dbReference type="RefSeq" id="XP_065722363.2">
    <property type="nucleotide sequence ID" value="XM_065866291.2"/>
</dbReference>
<name>A0AB40DJK8_DROSZ</name>
<dbReference type="Proteomes" id="UP001652628">
    <property type="component" value="Chromosome 3"/>
</dbReference>
<evidence type="ECO:0000313" key="1">
    <source>
        <dbReference type="Proteomes" id="UP001652628"/>
    </source>
</evidence>
<keyword evidence="1" id="KW-1185">Reference proteome</keyword>
<gene>
    <name evidence="2 3" type="primary">LOC108019994</name>
</gene>
<evidence type="ECO:0000313" key="2">
    <source>
        <dbReference type="RefSeq" id="XP_065722363.2"/>
    </source>
</evidence>
<dbReference type="GeneID" id="108019994"/>
<evidence type="ECO:0000313" key="3">
    <source>
        <dbReference type="RefSeq" id="XP_070852623.1"/>
    </source>
</evidence>
<accession>A0AB40DJK8</accession>